<organism evidence="1 2">
    <name type="scientific">Xanthobacter flavus</name>
    <dbReference type="NCBI Taxonomy" id="281"/>
    <lineage>
        <taxon>Bacteria</taxon>
        <taxon>Pseudomonadati</taxon>
        <taxon>Pseudomonadota</taxon>
        <taxon>Alphaproteobacteria</taxon>
        <taxon>Hyphomicrobiales</taxon>
        <taxon>Xanthobacteraceae</taxon>
        <taxon>Xanthobacter</taxon>
    </lineage>
</organism>
<dbReference type="AlphaFoldDB" id="A0A9W6CMW7"/>
<protein>
    <submittedName>
        <fullName evidence="1">Uncharacterized protein</fullName>
    </submittedName>
</protein>
<dbReference type="EMBL" id="BSDO01000004">
    <property type="protein sequence ID" value="GLI23320.1"/>
    <property type="molecule type" value="Genomic_DNA"/>
</dbReference>
<gene>
    <name evidence="1" type="ORF">XFLAVUS301_29940</name>
</gene>
<sequence length="83" mass="8959">MKKLNTTTLTKAGRIVRRAWSSAVGAPEAAGSLDPVTLMPQRLRPGCRPCSFDAQWRRAPVVCGGSGRRKLRKAPGAAQFQLP</sequence>
<dbReference type="Proteomes" id="UP001144397">
    <property type="component" value="Unassembled WGS sequence"/>
</dbReference>
<name>A0A9W6CMW7_XANFL</name>
<reference evidence="1" key="1">
    <citation type="submission" date="2022-12" db="EMBL/GenBank/DDBJ databases">
        <title>Reference genome sequencing for broad-spectrum identification of bacterial and archaeal isolates by mass spectrometry.</title>
        <authorList>
            <person name="Sekiguchi Y."/>
            <person name="Tourlousse D.M."/>
        </authorList>
    </citation>
    <scope>NUCLEOTIDE SEQUENCE</scope>
    <source>
        <strain evidence="1">301</strain>
    </source>
</reference>
<proteinExistence type="predicted"/>
<accession>A0A9W6CMW7</accession>
<evidence type="ECO:0000313" key="2">
    <source>
        <dbReference type="Proteomes" id="UP001144397"/>
    </source>
</evidence>
<evidence type="ECO:0000313" key="1">
    <source>
        <dbReference type="EMBL" id="GLI23320.1"/>
    </source>
</evidence>
<comment type="caution">
    <text evidence="1">The sequence shown here is derived from an EMBL/GenBank/DDBJ whole genome shotgun (WGS) entry which is preliminary data.</text>
</comment>